<evidence type="ECO:0000256" key="1">
    <source>
        <dbReference type="SAM" id="Phobius"/>
    </source>
</evidence>
<sequence>MNVIQDCGNAVSARPQLPRGLCFTLSATRRYRPNLAVLLEGHLNFVVAFMGCISIIGKVLFTLPCRPDRPSVYKPNKVGSLTRSLVARNWVVNAEKVKVKPIQSDRHPPLLAEWRKIKVSFVTNLEVVSCVCGWLVVLWANGKIVADSVLRRVSIGRGGEMQAHLHGIRWVITFTFWG</sequence>
<evidence type="ECO:0000313" key="3">
    <source>
        <dbReference type="Proteomes" id="UP000784294"/>
    </source>
</evidence>
<keyword evidence="1" id="KW-0472">Membrane</keyword>
<reference evidence="2" key="1">
    <citation type="submission" date="2018-11" db="EMBL/GenBank/DDBJ databases">
        <authorList>
            <consortium name="Pathogen Informatics"/>
        </authorList>
    </citation>
    <scope>NUCLEOTIDE SEQUENCE</scope>
</reference>
<evidence type="ECO:0000313" key="2">
    <source>
        <dbReference type="EMBL" id="VEL34955.1"/>
    </source>
</evidence>
<keyword evidence="1" id="KW-0812">Transmembrane</keyword>
<keyword evidence="1" id="KW-1133">Transmembrane helix</keyword>
<gene>
    <name evidence="2" type="ORF">PXEA_LOCUS28395</name>
</gene>
<comment type="caution">
    <text evidence="2">The sequence shown here is derived from an EMBL/GenBank/DDBJ whole genome shotgun (WGS) entry which is preliminary data.</text>
</comment>
<dbReference type="AlphaFoldDB" id="A0A3S5FFZ5"/>
<accession>A0A3S5FFZ5</accession>
<proteinExistence type="predicted"/>
<keyword evidence="3" id="KW-1185">Reference proteome</keyword>
<dbReference type="EMBL" id="CAAALY010248747">
    <property type="protein sequence ID" value="VEL34955.1"/>
    <property type="molecule type" value="Genomic_DNA"/>
</dbReference>
<protein>
    <submittedName>
        <fullName evidence="2">Uncharacterized protein</fullName>
    </submittedName>
</protein>
<name>A0A3S5FFZ5_9PLAT</name>
<feature type="transmembrane region" description="Helical" evidence="1">
    <location>
        <begin position="42"/>
        <end position="61"/>
    </location>
</feature>
<dbReference type="Proteomes" id="UP000784294">
    <property type="component" value="Unassembled WGS sequence"/>
</dbReference>
<organism evidence="2 3">
    <name type="scientific">Protopolystoma xenopodis</name>
    <dbReference type="NCBI Taxonomy" id="117903"/>
    <lineage>
        <taxon>Eukaryota</taxon>
        <taxon>Metazoa</taxon>
        <taxon>Spiralia</taxon>
        <taxon>Lophotrochozoa</taxon>
        <taxon>Platyhelminthes</taxon>
        <taxon>Monogenea</taxon>
        <taxon>Polyopisthocotylea</taxon>
        <taxon>Polystomatidea</taxon>
        <taxon>Polystomatidae</taxon>
        <taxon>Protopolystoma</taxon>
    </lineage>
</organism>